<dbReference type="AlphaFoldDB" id="C1N5Q6"/>
<sequence length="235" mass="25980">MSGLCQQVGTPRRRCRFPLVTPRARSRVARAAAGMAQRPISSFFFKPAAKKPPPPPAEEDAVAGGSGRGDADASADADVDAETRRSDDGDDGDATNPSRKRARDDDAADARRELMRRKLCDDTVSEAKRAEVAARFAWLSDAANLTDRAGRRRTDPAHDPRTFALPANMKLSASQRQYWDLKSTHADVVLFFKVGKFYELYEDDAEIGCRVLDWKARSISHWSPYDRVGVVNADP</sequence>
<dbReference type="GO" id="GO:0030983">
    <property type="term" value="F:mismatched DNA binding"/>
    <property type="evidence" value="ECO:0007669"/>
    <property type="project" value="InterPro"/>
</dbReference>
<dbReference type="InterPro" id="IPR007695">
    <property type="entry name" value="DNA_mismatch_repair_MutS-lik_N"/>
</dbReference>
<dbReference type="Proteomes" id="UP000001876">
    <property type="component" value="Unassembled WGS sequence"/>
</dbReference>
<evidence type="ECO:0000313" key="3">
    <source>
        <dbReference type="EMBL" id="EEH52337.1"/>
    </source>
</evidence>
<dbReference type="InterPro" id="IPR016151">
    <property type="entry name" value="DNA_mismatch_repair_MutS_N"/>
</dbReference>
<dbReference type="EMBL" id="GG663748">
    <property type="protein sequence ID" value="EEH52337.1"/>
    <property type="molecule type" value="Genomic_DNA"/>
</dbReference>
<dbReference type="Gene3D" id="3.40.1170.10">
    <property type="entry name" value="DNA repair protein MutS, domain I"/>
    <property type="match status" value="1"/>
</dbReference>
<organism evidence="4">
    <name type="scientific">Micromonas pusilla (strain CCMP1545)</name>
    <name type="common">Picoplanktonic green alga</name>
    <dbReference type="NCBI Taxonomy" id="564608"/>
    <lineage>
        <taxon>Eukaryota</taxon>
        <taxon>Viridiplantae</taxon>
        <taxon>Chlorophyta</taxon>
        <taxon>Mamiellophyceae</taxon>
        <taxon>Mamiellales</taxon>
        <taxon>Mamiellaceae</taxon>
        <taxon>Micromonas</taxon>
    </lineage>
</organism>
<keyword evidence="4" id="KW-1185">Reference proteome</keyword>
<evidence type="ECO:0000313" key="4">
    <source>
        <dbReference type="Proteomes" id="UP000001876"/>
    </source>
</evidence>
<protein>
    <submittedName>
        <fullName evidence="3">Predicted protein</fullName>
    </submittedName>
</protein>
<dbReference type="OrthoDB" id="1934233at2759"/>
<gene>
    <name evidence="3" type="ORF">MICPUCDRAFT_53002</name>
</gene>
<feature type="domain" description="DNA mismatch repair protein MutS-like N-terminal" evidence="2">
    <location>
        <begin position="174"/>
        <end position="217"/>
    </location>
</feature>
<dbReference type="RefSeq" id="XP_003063201.1">
    <property type="nucleotide sequence ID" value="XM_003063155.1"/>
</dbReference>
<name>C1N5Q6_MICPC</name>
<dbReference type="eggNOG" id="KOG0217">
    <property type="taxonomic scope" value="Eukaryota"/>
</dbReference>
<dbReference type="KEGG" id="mpp:MICPUCDRAFT_53002"/>
<dbReference type="SUPFAM" id="SSF55271">
    <property type="entry name" value="DNA repair protein MutS, domain I"/>
    <property type="match status" value="1"/>
</dbReference>
<feature type="region of interest" description="Disordered" evidence="1">
    <location>
        <begin position="29"/>
        <end position="108"/>
    </location>
</feature>
<dbReference type="GO" id="GO:0006298">
    <property type="term" value="P:mismatch repair"/>
    <property type="evidence" value="ECO:0007669"/>
    <property type="project" value="InterPro"/>
</dbReference>
<feature type="compositionally biased region" description="Low complexity" evidence="1">
    <location>
        <begin position="29"/>
        <end position="47"/>
    </location>
</feature>
<dbReference type="GeneID" id="9688842"/>
<proteinExistence type="predicted"/>
<accession>C1N5Q6</accession>
<reference evidence="3 4" key="1">
    <citation type="journal article" date="2009" name="Science">
        <title>Green evolution and dynamic adaptations revealed by genomes of the marine picoeukaryotes Micromonas.</title>
        <authorList>
            <person name="Worden A.Z."/>
            <person name="Lee J.H."/>
            <person name="Mock T."/>
            <person name="Rouze P."/>
            <person name="Simmons M.P."/>
            <person name="Aerts A.L."/>
            <person name="Allen A.E."/>
            <person name="Cuvelier M.L."/>
            <person name="Derelle E."/>
            <person name="Everett M.V."/>
            <person name="Foulon E."/>
            <person name="Grimwood J."/>
            <person name="Gundlach H."/>
            <person name="Henrissat B."/>
            <person name="Napoli C."/>
            <person name="McDonald S.M."/>
            <person name="Parker M.S."/>
            <person name="Rombauts S."/>
            <person name="Salamov A."/>
            <person name="Von Dassow P."/>
            <person name="Badger J.H."/>
            <person name="Coutinho P.M."/>
            <person name="Demir E."/>
            <person name="Dubchak I."/>
            <person name="Gentemann C."/>
            <person name="Eikrem W."/>
            <person name="Gready J.E."/>
            <person name="John U."/>
            <person name="Lanier W."/>
            <person name="Lindquist E.A."/>
            <person name="Lucas S."/>
            <person name="Mayer K.F."/>
            <person name="Moreau H."/>
            <person name="Not F."/>
            <person name="Otillar R."/>
            <person name="Panaud O."/>
            <person name="Pangilinan J."/>
            <person name="Paulsen I."/>
            <person name="Piegu B."/>
            <person name="Poliakov A."/>
            <person name="Robbens S."/>
            <person name="Schmutz J."/>
            <person name="Toulza E."/>
            <person name="Wyss T."/>
            <person name="Zelensky A."/>
            <person name="Zhou K."/>
            <person name="Armbrust E.V."/>
            <person name="Bhattacharya D."/>
            <person name="Goodenough U.W."/>
            <person name="Van de Peer Y."/>
            <person name="Grigoriev I.V."/>
        </authorList>
    </citation>
    <scope>NUCLEOTIDE SEQUENCE [LARGE SCALE GENOMIC DNA]</scope>
    <source>
        <strain evidence="3 4">CCMP1545</strain>
    </source>
</reference>
<evidence type="ECO:0000256" key="1">
    <source>
        <dbReference type="SAM" id="MobiDB-lite"/>
    </source>
</evidence>
<dbReference type="Pfam" id="PF01624">
    <property type="entry name" value="MutS_I"/>
    <property type="match status" value="1"/>
</dbReference>
<dbReference type="GO" id="GO:0005524">
    <property type="term" value="F:ATP binding"/>
    <property type="evidence" value="ECO:0007669"/>
    <property type="project" value="InterPro"/>
</dbReference>
<dbReference type="STRING" id="564608.C1N5Q6"/>
<evidence type="ECO:0000259" key="2">
    <source>
        <dbReference type="Pfam" id="PF01624"/>
    </source>
</evidence>